<protein>
    <recommendedName>
        <fullName evidence="3">Flagellar assembly protein H</fullName>
    </recommendedName>
</protein>
<dbReference type="Proteomes" id="UP000886884">
    <property type="component" value="Unassembled WGS sequence"/>
</dbReference>
<evidence type="ECO:0000313" key="1">
    <source>
        <dbReference type="EMBL" id="HIV26816.1"/>
    </source>
</evidence>
<evidence type="ECO:0000313" key="2">
    <source>
        <dbReference type="Proteomes" id="UP000886884"/>
    </source>
</evidence>
<proteinExistence type="predicted"/>
<gene>
    <name evidence="1" type="ORF">IAA64_02510</name>
</gene>
<comment type="caution">
    <text evidence="1">The sequence shown here is derived from an EMBL/GenBank/DDBJ whole genome shotgun (WGS) entry which is preliminary data.</text>
</comment>
<reference evidence="1" key="2">
    <citation type="journal article" date="2021" name="PeerJ">
        <title>Extensive microbial diversity within the chicken gut microbiome revealed by metagenomics and culture.</title>
        <authorList>
            <person name="Gilroy R."/>
            <person name="Ravi A."/>
            <person name="Getino M."/>
            <person name="Pursley I."/>
            <person name="Horton D.L."/>
            <person name="Alikhan N.F."/>
            <person name="Baker D."/>
            <person name="Gharbi K."/>
            <person name="Hall N."/>
            <person name="Watson M."/>
            <person name="Adriaenssens E.M."/>
            <person name="Foster-Nyarko E."/>
            <person name="Jarju S."/>
            <person name="Secka A."/>
            <person name="Antonio M."/>
            <person name="Oren A."/>
            <person name="Chaudhuri R.R."/>
            <person name="La Ragione R."/>
            <person name="Hildebrand F."/>
            <person name="Pallen M.J."/>
        </authorList>
    </citation>
    <scope>NUCLEOTIDE SEQUENCE</scope>
    <source>
        <strain evidence="1">CHK183-6373</strain>
    </source>
</reference>
<name>A0A9D1TBN2_9FIRM</name>
<dbReference type="AlphaFoldDB" id="A0A9D1TBN2"/>
<organism evidence="1 2">
    <name type="scientific">Candidatus Ornithocaccomicrobium faecavium</name>
    <dbReference type="NCBI Taxonomy" id="2840890"/>
    <lineage>
        <taxon>Bacteria</taxon>
        <taxon>Bacillati</taxon>
        <taxon>Bacillota</taxon>
        <taxon>Clostridia</taxon>
        <taxon>Candidatus Ornithocaccomicrobium</taxon>
    </lineage>
</organism>
<accession>A0A9D1TBN2</accession>
<evidence type="ECO:0008006" key="3">
    <source>
        <dbReference type="Google" id="ProtNLM"/>
    </source>
</evidence>
<dbReference type="EMBL" id="DVOT01000048">
    <property type="protein sequence ID" value="HIV26816.1"/>
    <property type="molecule type" value="Genomic_DNA"/>
</dbReference>
<sequence length="361" mass="40294">MERRTRVAGDITLAQEQALYDASCKRLLSYKIFLAWILKYCLDEYRDCDVTTIAEKYIEGIPSVGETGVDPDQSNRQVTEGASIAGMNTEDTLVTEGRVNYDIRFHALAPRDGALMRIIVNVEAQNRYNPGYPLIKRGIYYVSRLISAQHGREFERSGYGKIRKVCSIWICLNADAEKRNSITRYALKEEHLVGRNEEPVANYDLISVVMICLGKAEESEEASLLRMLDVLLSNDRKAEEKIAILSEEFAIAMSEPMEEEVAQMCNLSQGIVEKGLAEGLAKGMAQGVAEGMAKGMEQGLAKGMEQGLAKGIFDANMGSIRAMVSELHLTVEQAMNVLKIPQNERERYKAALDAQVRKPRL</sequence>
<reference evidence="1" key="1">
    <citation type="submission" date="2020-10" db="EMBL/GenBank/DDBJ databases">
        <authorList>
            <person name="Gilroy R."/>
        </authorList>
    </citation>
    <scope>NUCLEOTIDE SEQUENCE</scope>
    <source>
        <strain evidence="1">CHK183-6373</strain>
    </source>
</reference>